<evidence type="ECO:0008006" key="5">
    <source>
        <dbReference type="Google" id="ProtNLM"/>
    </source>
</evidence>
<keyword evidence="4" id="KW-1185">Reference proteome</keyword>
<accession>A0A840ZKJ9</accession>
<reference evidence="3 4" key="1">
    <citation type="submission" date="2020-08" db="EMBL/GenBank/DDBJ databases">
        <title>Genomic Encyclopedia of Type Strains, Phase IV (KMG-IV): sequencing the most valuable type-strain genomes for metagenomic binning, comparative biology and taxonomic classification.</title>
        <authorList>
            <person name="Goeker M."/>
        </authorList>
    </citation>
    <scope>NUCLEOTIDE SEQUENCE [LARGE SCALE GENOMIC DNA]</scope>
    <source>
        <strain evidence="3 4">DSM 2163</strain>
    </source>
</reference>
<dbReference type="RefSeq" id="WP_183571230.1">
    <property type="nucleotide sequence ID" value="NZ_JACHOP010000015.1"/>
</dbReference>
<dbReference type="InterPro" id="IPR027417">
    <property type="entry name" value="P-loop_NTPase"/>
</dbReference>
<dbReference type="Pfam" id="PF13635">
    <property type="entry name" value="DUF4143"/>
    <property type="match status" value="1"/>
</dbReference>
<name>A0A840ZKJ9_9HYPH</name>
<evidence type="ECO:0000313" key="3">
    <source>
        <dbReference type="EMBL" id="MBB5758632.1"/>
    </source>
</evidence>
<sequence length="413" mass="45314">MFPRYAEGAIREALADTRVVAISGPRQAGKTTLARKIAGRDRTFLTLDDAAVLASARRDPNGLVRSLDAAVIDEIQRAPELLLAIKQSVDEDPRPGRFLITGSADLQAIPRTQDSLAGRIEVVPLLPLAQAEILGYPCAPRFVDAVFAGEVARPPYKGSINSRDADDAMTAVLAGGYPDAVARRSGRRRADWYRAYVSAILTRDLTDLATLDKIDRVPNLVEVLAHHAGDLVNWANLGGKLGLDAATVQRYVTLLEQLFLVRRVRAYSGNELKRVVSTPKLHFLDSGLLAGLLGLEADRLRVDRQPLGPVLEAFVFAELTKLAAWSDARPAIYHYRDKDQVEVDFVLEDAQRGVVGIEVKAAATVWDSDFKGLRRLQAHLGDRFRLGLVLYDGDRLLPFGDRMVAAPLSALWQ</sequence>
<protein>
    <recommendedName>
        <fullName evidence="5">ATP-binding protein</fullName>
    </recommendedName>
</protein>
<dbReference type="Pfam" id="PF13173">
    <property type="entry name" value="AAA_14"/>
    <property type="match status" value="1"/>
</dbReference>
<evidence type="ECO:0000259" key="2">
    <source>
        <dbReference type="Pfam" id="PF13635"/>
    </source>
</evidence>
<dbReference type="PANTHER" id="PTHR43566">
    <property type="entry name" value="CONSERVED PROTEIN"/>
    <property type="match status" value="1"/>
</dbReference>
<feature type="domain" description="DUF4143" evidence="2">
    <location>
        <begin position="203"/>
        <end position="361"/>
    </location>
</feature>
<comment type="caution">
    <text evidence="3">The sequence shown here is derived from an EMBL/GenBank/DDBJ whole genome shotgun (WGS) entry which is preliminary data.</text>
</comment>
<feature type="domain" description="AAA" evidence="1">
    <location>
        <begin position="17"/>
        <end position="134"/>
    </location>
</feature>
<evidence type="ECO:0000313" key="4">
    <source>
        <dbReference type="Proteomes" id="UP000583454"/>
    </source>
</evidence>
<dbReference type="InterPro" id="IPR041682">
    <property type="entry name" value="AAA_14"/>
</dbReference>
<proteinExistence type="predicted"/>
<evidence type="ECO:0000259" key="1">
    <source>
        <dbReference type="Pfam" id="PF13173"/>
    </source>
</evidence>
<dbReference type="Proteomes" id="UP000583454">
    <property type="component" value="Unassembled WGS sequence"/>
</dbReference>
<dbReference type="InterPro" id="IPR025420">
    <property type="entry name" value="DUF4143"/>
</dbReference>
<gene>
    <name evidence="3" type="ORF">HNR00_003355</name>
</gene>
<dbReference type="EMBL" id="JACHOP010000015">
    <property type="protein sequence ID" value="MBB5758632.1"/>
    <property type="molecule type" value="Genomic_DNA"/>
</dbReference>
<organism evidence="3 4">
    <name type="scientific">Methylorubrum rhodinum</name>
    <dbReference type="NCBI Taxonomy" id="29428"/>
    <lineage>
        <taxon>Bacteria</taxon>
        <taxon>Pseudomonadati</taxon>
        <taxon>Pseudomonadota</taxon>
        <taxon>Alphaproteobacteria</taxon>
        <taxon>Hyphomicrobiales</taxon>
        <taxon>Methylobacteriaceae</taxon>
        <taxon>Methylorubrum</taxon>
    </lineage>
</organism>
<dbReference type="SUPFAM" id="SSF52540">
    <property type="entry name" value="P-loop containing nucleoside triphosphate hydrolases"/>
    <property type="match status" value="1"/>
</dbReference>
<dbReference type="PANTHER" id="PTHR43566:SF2">
    <property type="entry name" value="DUF4143 DOMAIN-CONTAINING PROTEIN"/>
    <property type="match status" value="1"/>
</dbReference>
<dbReference type="AlphaFoldDB" id="A0A840ZKJ9"/>